<dbReference type="Pfam" id="PF12975">
    <property type="entry name" value="DUF3859"/>
    <property type="match status" value="1"/>
</dbReference>
<dbReference type="EMBL" id="PVTT01000002">
    <property type="protein sequence ID" value="PRY93438.1"/>
    <property type="molecule type" value="Genomic_DNA"/>
</dbReference>
<sequence length="188" mass="20274">MTRQRPGATVWRMRTLALALALLAGPALGAGIVADKDRVELVSHGLYCMTDGELVEAPETASGTVWQGRIPDFRHRTLEVPARTGLTFGIEYRGTGPIETVVTGRTAHPPFDVSPITEYVRPVPLPPAGAAPSFLLYTFDFPYEEVPGEWTFEVLDALSGTSILSVTFAVVPDEGQPPFLRCQGPPVA</sequence>
<reference evidence="3 4" key="1">
    <citation type="submission" date="2018-03" db="EMBL/GenBank/DDBJ databases">
        <title>Genomic Encyclopedia of Archaeal and Bacterial Type Strains, Phase II (KMG-II): from individual species to whole genera.</title>
        <authorList>
            <person name="Goeker M."/>
        </authorList>
    </citation>
    <scope>NUCLEOTIDE SEQUENCE [LARGE SCALE GENOMIC DNA]</scope>
    <source>
        <strain evidence="3 4">DSM 29318</strain>
    </source>
</reference>
<evidence type="ECO:0000256" key="1">
    <source>
        <dbReference type="SAM" id="SignalP"/>
    </source>
</evidence>
<feature type="chain" id="PRO_5015430047" evidence="1">
    <location>
        <begin position="30"/>
        <end position="188"/>
    </location>
</feature>
<keyword evidence="1" id="KW-0732">Signal</keyword>
<protein>
    <submittedName>
        <fullName evidence="3">Uncharacterized protein DUF3859</fullName>
    </submittedName>
</protein>
<dbReference type="AlphaFoldDB" id="A0A2T0X3C2"/>
<organism evidence="3 4">
    <name type="scientific">Hasllibacter halocynthiae</name>
    <dbReference type="NCBI Taxonomy" id="595589"/>
    <lineage>
        <taxon>Bacteria</taxon>
        <taxon>Pseudomonadati</taxon>
        <taxon>Pseudomonadota</taxon>
        <taxon>Alphaproteobacteria</taxon>
        <taxon>Rhodobacterales</taxon>
        <taxon>Roseobacteraceae</taxon>
        <taxon>Hasllibacter</taxon>
    </lineage>
</organism>
<gene>
    <name evidence="3" type="ORF">BCF33_2306</name>
</gene>
<feature type="domain" description="DUF3859" evidence="2">
    <location>
        <begin position="38"/>
        <end position="170"/>
    </location>
</feature>
<proteinExistence type="predicted"/>
<dbReference type="Proteomes" id="UP000238801">
    <property type="component" value="Unassembled WGS sequence"/>
</dbReference>
<evidence type="ECO:0000313" key="4">
    <source>
        <dbReference type="Proteomes" id="UP000238801"/>
    </source>
</evidence>
<evidence type="ECO:0000259" key="2">
    <source>
        <dbReference type="Pfam" id="PF12975"/>
    </source>
</evidence>
<dbReference type="Gene3D" id="2.60.40.2390">
    <property type="match status" value="1"/>
</dbReference>
<name>A0A2T0X3C2_9RHOB</name>
<evidence type="ECO:0000313" key="3">
    <source>
        <dbReference type="EMBL" id="PRY93438.1"/>
    </source>
</evidence>
<accession>A0A2T0X3C2</accession>
<keyword evidence="4" id="KW-1185">Reference proteome</keyword>
<comment type="caution">
    <text evidence="3">The sequence shown here is derived from an EMBL/GenBank/DDBJ whole genome shotgun (WGS) entry which is preliminary data.</text>
</comment>
<dbReference type="InterPro" id="IPR024331">
    <property type="entry name" value="DUF3859"/>
</dbReference>
<feature type="signal peptide" evidence="1">
    <location>
        <begin position="1"/>
        <end position="29"/>
    </location>
</feature>